<feature type="transmembrane region" description="Helical" evidence="13">
    <location>
        <begin position="1173"/>
        <end position="1193"/>
    </location>
</feature>
<dbReference type="GO" id="GO:0005886">
    <property type="term" value="C:plasma membrane"/>
    <property type="evidence" value="ECO:0007669"/>
    <property type="project" value="InterPro"/>
</dbReference>
<keyword evidence="8 13" id="KW-1133">Transmembrane helix</keyword>
<name>A0A484MJ15_9ASTE</name>
<feature type="transmembrane region" description="Helical" evidence="13">
    <location>
        <begin position="1221"/>
        <end position="1242"/>
    </location>
</feature>
<feature type="region of interest" description="Disordered" evidence="12">
    <location>
        <begin position="543"/>
        <end position="578"/>
    </location>
</feature>
<protein>
    <recommendedName>
        <fullName evidence="14">Retrovirus-related Pol polyprotein from transposon TNT 1-94-like beta-barrel domain-containing protein</fullName>
    </recommendedName>
</protein>
<dbReference type="Proteomes" id="UP000595140">
    <property type="component" value="Unassembled WGS sequence"/>
</dbReference>
<evidence type="ECO:0000256" key="7">
    <source>
        <dbReference type="ARBA" id="ARBA00022847"/>
    </source>
</evidence>
<feature type="domain" description="Retrovirus-related Pol polyprotein from transposon TNT 1-94-like beta-barrel" evidence="14">
    <location>
        <begin position="84"/>
        <end position="162"/>
    </location>
</feature>
<dbReference type="Pfam" id="PF13347">
    <property type="entry name" value="MFS_2"/>
    <property type="match status" value="1"/>
</dbReference>
<evidence type="ECO:0000313" key="15">
    <source>
        <dbReference type="EMBL" id="VFQ88961.1"/>
    </source>
</evidence>
<feature type="transmembrane region" description="Helical" evidence="13">
    <location>
        <begin position="1364"/>
        <end position="1385"/>
    </location>
</feature>
<dbReference type="InterPro" id="IPR005989">
    <property type="entry name" value="Suc_symporter_pln"/>
</dbReference>
<evidence type="ECO:0000256" key="10">
    <source>
        <dbReference type="ARBA" id="ARBA00044504"/>
    </source>
</evidence>
<feature type="transmembrane region" description="Helical" evidence="13">
    <location>
        <begin position="995"/>
        <end position="1013"/>
    </location>
</feature>
<keyword evidence="5" id="KW-0762">Sugar transport</keyword>
<feature type="coiled-coil region" evidence="11">
    <location>
        <begin position="861"/>
        <end position="895"/>
    </location>
</feature>
<comment type="similarity">
    <text evidence="3">Belongs to the glycoside-pentoside-hexuronide (GPH) cation symporter transporter (TC 2.A.2.4) family.</text>
</comment>
<dbReference type="EMBL" id="OOIL02003702">
    <property type="protein sequence ID" value="VFQ88961.1"/>
    <property type="molecule type" value="Genomic_DNA"/>
</dbReference>
<accession>A0A484MJ15</accession>
<feature type="transmembrane region" description="Helical" evidence="13">
    <location>
        <begin position="1033"/>
        <end position="1051"/>
    </location>
</feature>
<dbReference type="GO" id="GO:0005985">
    <property type="term" value="P:sucrose metabolic process"/>
    <property type="evidence" value="ECO:0007669"/>
    <property type="project" value="UniProtKB-UniPathway"/>
</dbReference>
<comment type="pathway">
    <text evidence="2">Glycan biosynthesis; sucrose metabolism.</text>
</comment>
<feature type="region of interest" description="Disordered" evidence="12">
    <location>
        <begin position="233"/>
        <end position="258"/>
    </location>
</feature>
<keyword evidence="11" id="KW-0175">Coiled coil</keyword>
<gene>
    <name evidence="15" type="ORF">CCAM_LOCUS30737</name>
</gene>
<evidence type="ECO:0000256" key="3">
    <source>
        <dbReference type="ARBA" id="ARBA00007134"/>
    </source>
</evidence>
<dbReference type="GO" id="GO:0008506">
    <property type="term" value="F:sucrose:proton symporter activity"/>
    <property type="evidence" value="ECO:0007669"/>
    <property type="project" value="TreeGrafter"/>
</dbReference>
<evidence type="ECO:0000256" key="8">
    <source>
        <dbReference type="ARBA" id="ARBA00022989"/>
    </source>
</evidence>
<dbReference type="Gene3D" id="1.20.1250.20">
    <property type="entry name" value="MFS general substrate transporter like domains"/>
    <property type="match status" value="1"/>
</dbReference>
<dbReference type="PANTHER" id="PTHR19432">
    <property type="entry name" value="SUGAR TRANSPORTER"/>
    <property type="match status" value="1"/>
</dbReference>
<evidence type="ECO:0000256" key="6">
    <source>
        <dbReference type="ARBA" id="ARBA00022692"/>
    </source>
</evidence>
<dbReference type="GO" id="GO:0005773">
    <property type="term" value="C:vacuole"/>
    <property type="evidence" value="ECO:0007669"/>
    <property type="project" value="TreeGrafter"/>
</dbReference>
<keyword evidence="4" id="KW-0813">Transport</keyword>
<feature type="transmembrane region" description="Helical" evidence="13">
    <location>
        <begin position="1332"/>
        <end position="1352"/>
    </location>
</feature>
<proteinExistence type="inferred from homology"/>
<feature type="region of interest" description="Disordered" evidence="12">
    <location>
        <begin position="425"/>
        <end position="457"/>
    </location>
</feature>
<feature type="transmembrane region" description="Helical" evidence="13">
    <location>
        <begin position="1294"/>
        <end position="1320"/>
    </location>
</feature>
<feature type="transmembrane region" description="Helical" evidence="13">
    <location>
        <begin position="1120"/>
        <end position="1138"/>
    </location>
</feature>
<feature type="transmembrane region" description="Helical" evidence="13">
    <location>
        <begin position="1072"/>
        <end position="1092"/>
    </location>
</feature>
<sequence>MMKFKLYYCYRYCLTVDPKLLQQLPVKRDLTDSLLRRFVTSLLTKMSEEGVLCPKEDKQANIARGSASDEDLFICCAESNVDSWVMDFGASFHATHSGETLQNLVIGDFGKVRLADDRALDVTGMGDIVLKTPVGFWTLKDVRVVPGLKKSLISVKKLDKQGHEVKFGNGQWKVVKGNLVMVRGRKSGSLYMVELPSEGVTVPVQKRNKVRFTESRGQKKVVFAREKSRAIGQTQVGRARKGSRRPVRDICGSGSAGGASAKVPKSQWVWRTRVKEYTGVRESSAWSLAIKISHQEEWVKMRKNSQREQCLSHRVRVRADCISSMVGEKPVTIKANDIRVAFALPEATEKDFTSHTFDHETFWVEIKNEKQSDEINFRETELRYNVGYGFMVAHLLKEKKVKMPTGIEIHFHTYLFKTAMKNSKKCAPAPKAKKSQKRPSEEPPVTDEGSDSDNQPLIKRLKQDLVAKLANKMEKGKECSNTREVESARIEEVLRETSHIEEANTPLEVQLQKKSDQLEFIENAFTQKFKQLQGKNKVREEIANITSEDEDDKIVDKHSPEGERVGVPETKQAQPDDELTIQDEAQPNDEELNISEDNVSIASKMKHSLQMELSEQMEQQCNRLEKAIMEREEAQRKEIKELLQSGLRDILGSVEKVSSERQVFTGQCLATTPDLEEVNGELKKMREEFVNVKKIGSLAFENTKDMPGLASQVDILSASHSTLYCILRQIAEARNEERYYTKEKKYHIKKDRSYMKGGDIDKEVHYASSSIPKPESGMEELTPQSRTEEYTQAQTRTYQLLKRDPYKGYGDPNWTDVKTEEEWRTQGGIRQGQWVHPEKYTSTNLPPWSRGLDPAGKTKLMKELNLTLTDEKRHKQELLKDLQSIRSTSEMLRKNNPIPINNVDAMEKTLQTMQGYPEAETPVWKIVMVAAVAAGVQFGWALQLSLLTPYVQLLGIPHKYSSFIWLCGPISGLIVQPLAGYYSDNCTSRFGRRRPFIASGALLVIVAVFLIGFAADIGHSAGDPLGKTSKPRAISIFIVGFWILDVANNMLQGPCRALLSDLSDGSAEKTRMANTLFSFFMAVGNIMGYAAGSNPRLYVFFPFSRTDACDEYCANLKSCFVISALLLLSITTAAVTCVKETPFSKSIYEEDETPKVPFFGELFHALRNLPKPMLILLLVTALNWIAWFPFLLYDTDWMAKEVYGGEVGDAGLYDSGVRAGALGLMLQSVVLGFMSIGVELLARHLGDVKKLWGGVNFILAFGLSMTVVVTKFAAHSRRLDVSGSVVPPTAGVKAGALLIFCILGIPLAVTFSIPFALACIFSSDAGAGNAGLSLGVLNLAIVVPQMIVSFLSGPWDAMFGGGNLPAFVVGAIAATASGVLSITLLPKPRSDAKLVVP</sequence>
<keyword evidence="16" id="KW-1185">Reference proteome</keyword>
<keyword evidence="6 13" id="KW-0812">Transmembrane</keyword>
<dbReference type="SUPFAM" id="SSF103473">
    <property type="entry name" value="MFS general substrate transporter"/>
    <property type="match status" value="1"/>
</dbReference>
<evidence type="ECO:0000256" key="12">
    <source>
        <dbReference type="SAM" id="MobiDB-lite"/>
    </source>
</evidence>
<dbReference type="NCBIfam" id="TIGR01301">
    <property type="entry name" value="GPH_sucrose"/>
    <property type="match status" value="1"/>
</dbReference>
<dbReference type="PANTHER" id="PTHR19432:SF70">
    <property type="entry name" value="SUCROSE TRANSPORT PROTEIN SUC1-RELATED"/>
    <property type="match status" value="1"/>
</dbReference>
<reference evidence="15 16" key="1">
    <citation type="submission" date="2018-04" db="EMBL/GenBank/DDBJ databases">
        <authorList>
            <person name="Vogel A."/>
        </authorList>
    </citation>
    <scope>NUCLEOTIDE SEQUENCE [LARGE SCALE GENOMIC DNA]</scope>
</reference>
<dbReference type="InterPro" id="IPR054722">
    <property type="entry name" value="PolX-like_BBD"/>
</dbReference>
<dbReference type="OrthoDB" id="1912561at2759"/>
<keyword evidence="7" id="KW-0769">Symport</keyword>
<dbReference type="CDD" id="cd17313">
    <property type="entry name" value="MFS_SLC45_SUC"/>
    <property type="match status" value="1"/>
</dbReference>
<evidence type="ECO:0000259" key="14">
    <source>
        <dbReference type="Pfam" id="PF22936"/>
    </source>
</evidence>
<evidence type="ECO:0000256" key="2">
    <source>
        <dbReference type="ARBA" id="ARBA00004914"/>
    </source>
</evidence>
<feature type="coiled-coil region" evidence="11">
    <location>
        <begin position="614"/>
        <end position="649"/>
    </location>
</feature>
<evidence type="ECO:0000256" key="5">
    <source>
        <dbReference type="ARBA" id="ARBA00022597"/>
    </source>
</evidence>
<organism evidence="15 16">
    <name type="scientific">Cuscuta campestris</name>
    <dbReference type="NCBI Taxonomy" id="132261"/>
    <lineage>
        <taxon>Eukaryota</taxon>
        <taxon>Viridiplantae</taxon>
        <taxon>Streptophyta</taxon>
        <taxon>Embryophyta</taxon>
        <taxon>Tracheophyta</taxon>
        <taxon>Spermatophyta</taxon>
        <taxon>Magnoliopsida</taxon>
        <taxon>eudicotyledons</taxon>
        <taxon>Gunneridae</taxon>
        <taxon>Pentapetalae</taxon>
        <taxon>asterids</taxon>
        <taxon>lamiids</taxon>
        <taxon>Solanales</taxon>
        <taxon>Convolvulaceae</taxon>
        <taxon>Cuscuteae</taxon>
        <taxon>Cuscuta</taxon>
        <taxon>Cuscuta subgen. Grammica</taxon>
        <taxon>Cuscuta sect. Cleistogrammica</taxon>
    </lineage>
</organism>
<feature type="compositionally biased region" description="Polar residues" evidence="12">
    <location>
        <begin position="782"/>
        <end position="791"/>
    </location>
</feature>
<evidence type="ECO:0000313" key="16">
    <source>
        <dbReference type="Proteomes" id="UP000595140"/>
    </source>
</evidence>
<evidence type="ECO:0000256" key="11">
    <source>
        <dbReference type="SAM" id="Coils"/>
    </source>
</evidence>
<evidence type="ECO:0000256" key="13">
    <source>
        <dbReference type="SAM" id="Phobius"/>
    </source>
</evidence>
<comment type="subcellular location">
    <subcellularLocation>
        <location evidence="1">Membrane</location>
        <topology evidence="1">Multi-pass membrane protein</topology>
    </subcellularLocation>
</comment>
<feature type="compositionally biased region" description="Basic and acidic residues" evidence="12">
    <location>
        <begin position="554"/>
        <end position="566"/>
    </location>
</feature>
<feature type="transmembrane region" description="Helical" evidence="13">
    <location>
        <begin position="962"/>
        <end position="983"/>
    </location>
</feature>
<feature type="transmembrane region" description="Helical" evidence="13">
    <location>
        <begin position="1254"/>
        <end position="1274"/>
    </location>
</feature>
<keyword evidence="9 13" id="KW-0472">Membrane</keyword>
<dbReference type="UniPathway" id="UPA00238"/>
<feature type="region of interest" description="Disordered" evidence="12">
    <location>
        <begin position="768"/>
        <end position="791"/>
    </location>
</feature>
<evidence type="ECO:0000256" key="9">
    <source>
        <dbReference type="ARBA" id="ARBA00023136"/>
    </source>
</evidence>
<dbReference type="Pfam" id="PF22936">
    <property type="entry name" value="Pol_BBD"/>
    <property type="match status" value="1"/>
</dbReference>
<dbReference type="InterPro" id="IPR036259">
    <property type="entry name" value="MFS_trans_sf"/>
</dbReference>
<evidence type="ECO:0000256" key="4">
    <source>
        <dbReference type="ARBA" id="ARBA00022448"/>
    </source>
</evidence>
<evidence type="ECO:0000256" key="1">
    <source>
        <dbReference type="ARBA" id="ARBA00004141"/>
    </source>
</evidence>
<comment type="similarity">
    <text evidence="10">Belongs to the major facilitator superfamily. Phosphate:H(+) symporter (TC 2.A.1.9) family.</text>
</comment>